<name>A0ACC5R7Y1_9HYPH</name>
<dbReference type="EMBL" id="JAENHL010000007">
    <property type="protein sequence ID" value="MBK1868683.1"/>
    <property type="molecule type" value="Genomic_DNA"/>
</dbReference>
<comment type="caution">
    <text evidence="1">The sequence shown here is derived from an EMBL/GenBank/DDBJ whole genome shotgun (WGS) entry which is preliminary data.</text>
</comment>
<keyword evidence="2" id="KW-1185">Reference proteome</keyword>
<dbReference type="Proteomes" id="UP000616151">
    <property type="component" value="Unassembled WGS sequence"/>
</dbReference>
<reference evidence="1" key="1">
    <citation type="submission" date="2021-01" db="EMBL/GenBank/DDBJ databases">
        <authorList>
            <person name="Sun Q."/>
        </authorList>
    </citation>
    <scope>NUCLEOTIDE SEQUENCE</scope>
    <source>
        <strain evidence="1">YIM B02566</strain>
    </source>
</reference>
<sequence>MDNEAPDPLIFAATLLAVARDGAARKTDRTRARLLAALARELGSGLTRHDLKVAEVTRTAGLAHGTFYRYFPDMPAAVETLIEEFSHFVQMHLVAARTGTETDSRERVKAATLVFARLFRRNAGLMRCLIGLAAEETAFARAYRRLNRDWYGRVAGAIARDREDGRPSEEHLPAAYALGGMIDEFLAQIYLRREPALAHLANDEERIAGILTDLWCFGAYGGKG</sequence>
<evidence type="ECO:0000313" key="2">
    <source>
        <dbReference type="Proteomes" id="UP000616151"/>
    </source>
</evidence>
<proteinExistence type="predicted"/>
<organism evidence="1 2">
    <name type="scientific">Taklimakanibacter albus</name>
    <dbReference type="NCBI Taxonomy" id="2800327"/>
    <lineage>
        <taxon>Bacteria</taxon>
        <taxon>Pseudomonadati</taxon>
        <taxon>Pseudomonadota</taxon>
        <taxon>Alphaproteobacteria</taxon>
        <taxon>Hyphomicrobiales</taxon>
        <taxon>Aestuariivirgaceae</taxon>
        <taxon>Taklimakanibacter</taxon>
    </lineage>
</organism>
<accession>A0ACC5R7Y1</accession>
<protein>
    <submittedName>
        <fullName evidence="1">TetR/AcrR family transcriptional regulator</fullName>
    </submittedName>
</protein>
<evidence type="ECO:0000313" key="1">
    <source>
        <dbReference type="EMBL" id="MBK1868683.1"/>
    </source>
</evidence>
<gene>
    <name evidence="1" type="ORF">JHL16_20170</name>
</gene>